<protein>
    <recommendedName>
        <fullName evidence="3">Mobilization protein</fullName>
    </recommendedName>
</protein>
<evidence type="ECO:0008006" key="3">
    <source>
        <dbReference type="Google" id="ProtNLM"/>
    </source>
</evidence>
<gene>
    <name evidence="1" type="ORF">P4H66_06350</name>
</gene>
<dbReference type="EMBL" id="JARLKZ010000005">
    <property type="protein sequence ID" value="MEC0239476.1"/>
    <property type="molecule type" value="Genomic_DNA"/>
</dbReference>
<dbReference type="RefSeq" id="WP_326086650.1">
    <property type="nucleotide sequence ID" value="NZ_JARLKZ010000005.1"/>
</dbReference>
<reference evidence="1 2" key="1">
    <citation type="submission" date="2023-03" db="EMBL/GenBank/DDBJ databases">
        <title>Bacillus Genome Sequencing.</title>
        <authorList>
            <person name="Dunlap C."/>
        </authorList>
    </citation>
    <scope>NUCLEOTIDE SEQUENCE [LARGE SCALE GENOMIC DNA]</scope>
    <source>
        <strain evidence="1 2">BD-525</strain>
    </source>
</reference>
<keyword evidence="2" id="KW-1185">Reference proteome</keyword>
<evidence type="ECO:0000313" key="2">
    <source>
        <dbReference type="Proteomes" id="UP001344632"/>
    </source>
</evidence>
<proteinExistence type="predicted"/>
<evidence type="ECO:0000313" key="1">
    <source>
        <dbReference type="EMBL" id="MEC0239476.1"/>
    </source>
</evidence>
<dbReference type="Proteomes" id="UP001344632">
    <property type="component" value="Unassembled WGS sequence"/>
</dbReference>
<comment type="caution">
    <text evidence="1">The sequence shown here is derived from an EMBL/GenBank/DDBJ whole genome shotgun (WGS) entry which is preliminary data.</text>
</comment>
<sequence>MIPQIECKDGQPDMHTHLVEGMHLRKKKELTFTRAFYDKYTGEYLGDNPEEVFAKLSSERLSTLKALTMEMITGKPHKAVIK</sequence>
<accession>A0ABU6GI87</accession>
<name>A0ABU6GI87_9BACL</name>
<organism evidence="1 2">
    <name type="scientific">Paenibacillus dokdonensis</name>
    <dbReference type="NCBI Taxonomy" id="2567944"/>
    <lineage>
        <taxon>Bacteria</taxon>
        <taxon>Bacillati</taxon>
        <taxon>Bacillota</taxon>
        <taxon>Bacilli</taxon>
        <taxon>Bacillales</taxon>
        <taxon>Paenibacillaceae</taxon>
        <taxon>Paenibacillus</taxon>
    </lineage>
</organism>